<dbReference type="GO" id="GO:0016779">
    <property type="term" value="F:nucleotidyltransferase activity"/>
    <property type="evidence" value="ECO:0007669"/>
    <property type="project" value="UniProtKB-KW"/>
</dbReference>
<dbReference type="HOGENOM" id="CLU_023853_0_0_5"/>
<dbReference type="PANTHER" id="PTHR33375">
    <property type="entry name" value="CHROMOSOME-PARTITIONING PROTEIN PARB-RELATED"/>
    <property type="match status" value="1"/>
</dbReference>
<feature type="compositionally biased region" description="Basic and acidic residues" evidence="5">
    <location>
        <begin position="285"/>
        <end position="301"/>
    </location>
</feature>
<dbReference type="Proteomes" id="UP000007460">
    <property type="component" value="Chromosome"/>
</dbReference>
<dbReference type="Pfam" id="PF02195">
    <property type="entry name" value="ParB_N"/>
    <property type="match status" value="1"/>
</dbReference>
<dbReference type="EMBL" id="CP001751">
    <property type="protein sequence ID" value="ADE39892.1"/>
    <property type="molecule type" value="Genomic_DNA"/>
</dbReference>
<dbReference type="GO" id="GO:0007059">
    <property type="term" value="P:chromosome segregation"/>
    <property type="evidence" value="ECO:0007669"/>
    <property type="project" value="UniProtKB-KW"/>
</dbReference>
<dbReference type="FunFam" id="3.90.1530.30:FF:000001">
    <property type="entry name" value="Chromosome partitioning protein ParB"/>
    <property type="match status" value="1"/>
</dbReference>
<evidence type="ECO:0000256" key="2">
    <source>
        <dbReference type="ARBA" id="ARBA00022829"/>
    </source>
</evidence>
<keyword evidence="7" id="KW-0808">Transferase</keyword>
<feature type="region of interest" description="Disordered" evidence="5">
    <location>
        <begin position="1"/>
        <end position="36"/>
    </location>
</feature>
<evidence type="ECO:0000259" key="6">
    <source>
        <dbReference type="SMART" id="SM00470"/>
    </source>
</evidence>
<dbReference type="EC" id="2.7.7.-" evidence="7"/>
<name>D5BUE5_PUNMI</name>
<sequence length="361" mass="38603">MAKTPSKKAPAKQAATKTSSPEKVIPKHPARGLGRGLSSLLGDAGIAAATTNANPNTASGVATPPEMATSPLSADAKATKAGIASGVTGNITAGVIDIPVEWINSGPWQPRLKFDKTALAELAESIRQKGIMQPVLVRQSADNPQRYQLIAGERRWRAAQLAQLHTVPAILRDISDVEAYELALIENVQRTDLTVIEEALGYQNLISKHKYKQEQLSELIGKSRSHIANLLRLLSLPSDVMTMVADGQLTMGQVRPLIGHEDASALAEEIISKNLSARQVEALVKRRGETDTTSGQDDHGKAGSTASEKSTDILALEARAAEQLGLAMTVDWDASKASGKLVFHCEDFAQITFILEQLGLE</sequence>
<keyword evidence="7" id="KW-0548">Nucleotidyltransferase</keyword>
<dbReference type="eggNOG" id="COG1475">
    <property type="taxonomic scope" value="Bacteria"/>
</dbReference>
<accession>D5BUE5</accession>
<dbReference type="AlphaFoldDB" id="D5BUE5"/>
<dbReference type="Pfam" id="PF17762">
    <property type="entry name" value="HTH_ParB"/>
    <property type="match status" value="1"/>
</dbReference>
<comment type="similarity">
    <text evidence="1">Belongs to the ParB family.</text>
</comment>
<feature type="compositionally biased region" description="Basic residues" evidence="5">
    <location>
        <begin position="1"/>
        <end position="10"/>
    </location>
</feature>
<dbReference type="InterPro" id="IPR004437">
    <property type="entry name" value="ParB/RepB/Spo0J"/>
</dbReference>
<evidence type="ECO:0000313" key="8">
    <source>
        <dbReference type="Proteomes" id="UP000007460"/>
    </source>
</evidence>
<dbReference type="InterPro" id="IPR050336">
    <property type="entry name" value="Chromosome_partition/occlusion"/>
</dbReference>
<feature type="region of interest" description="Disordered" evidence="5">
    <location>
        <begin position="285"/>
        <end position="309"/>
    </location>
</feature>
<dbReference type="SUPFAM" id="SSF110849">
    <property type="entry name" value="ParB/Sulfiredoxin"/>
    <property type="match status" value="1"/>
</dbReference>
<dbReference type="GO" id="GO:0003677">
    <property type="term" value="F:DNA binding"/>
    <property type="evidence" value="ECO:0007669"/>
    <property type="project" value="UniProtKB-KW"/>
</dbReference>
<protein>
    <submittedName>
        <fullName evidence="7">ParB-like partition protein</fullName>
        <ecNumber evidence="7">2.7.7.-</ecNumber>
    </submittedName>
</protein>
<dbReference type="RefSeq" id="WP_013046519.1">
    <property type="nucleotide sequence ID" value="NC_014010.1"/>
</dbReference>
<evidence type="ECO:0000256" key="5">
    <source>
        <dbReference type="SAM" id="MobiDB-lite"/>
    </source>
</evidence>
<evidence type="ECO:0000256" key="1">
    <source>
        <dbReference type="ARBA" id="ARBA00006295"/>
    </source>
</evidence>
<keyword evidence="2" id="KW-0159">Chromosome partition</keyword>
<keyword evidence="3" id="KW-0238">DNA-binding</keyword>
<dbReference type="SUPFAM" id="SSF109709">
    <property type="entry name" value="KorB DNA-binding domain-like"/>
    <property type="match status" value="1"/>
</dbReference>
<evidence type="ECO:0000256" key="4">
    <source>
        <dbReference type="ARBA" id="ARBA00025472"/>
    </source>
</evidence>
<dbReference type="SMART" id="SM00470">
    <property type="entry name" value="ParB"/>
    <property type="match status" value="1"/>
</dbReference>
<comment type="function">
    <text evidence="4">Involved in chromosome partition. Localize to both poles of the predivisional cell following completion of DNA replication. Binds to the DNA origin of replication.</text>
</comment>
<feature type="domain" description="ParB-like N-terminal" evidence="6">
    <location>
        <begin position="96"/>
        <end position="188"/>
    </location>
</feature>
<dbReference type="CDD" id="cd16393">
    <property type="entry name" value="SPO0J_N"/>
    <property type="match status" value="1"/>
</dbReference>
<evidence type="ECO:0000313" key="7">
    <source>
        <dbReference type="EMBL" id="ADE39892.1"/>
    </source>
</evidence>
<evidence type="ECO:0000256" key="3">
    <source>
        <dbReference type="ARBA" id="ARBA00023125"/>
    </source>
</evidence>
<dbReference type="FunFam" id="1.10.10.2830:FF:000001">
    <property type="entry name" value="Chromosome partitioning protein ParB"/>
    <property type="match status" value="1"/>
</dbReference>
<dbReference type="InterPro" id="IPR041468">
    <property type="entry name" value="HTH_ParB/Spo0J"/>
</dbReference>
<dbReference type="InterPro" id="IPR036086">
    <property type="entry name" value="ParB/Sulfiredoxin_sf"/>
</dbReference>
<dbReference type="Gene3D" id="3.90.1530.30">
    <property type="match status" value="1"/>
</dbReference>
<feature type="region of interest" description="Disordered" evidence="5">
    <location>
        <begin position="51"/>
        <end position="70"/>
    </location>
</feature>
<dbReference type="NCBIfam" id="TIGR00180">
    <property type="entry name" value="parB_part"/>
    <property type="match status" value="1"/>
</dbReference>
<proteinExistence type="inferred from homology"/>
<organism evidence="7 8">
    <name type="scientific">Puniceispirillum marinum (strain IMCC1322)</name>
    <dbReference type="NCBI Taxonomy" id="488538"/>
    <lineage>
        <taxon>Bacteria</taxon>
        <taxon>Pseudomonadati</taxon>
        <taxon>Pseudomonadota</taxon>
        <taxon>Alphaproteobacteria</taxon>
        <taxon>Candidatus Puniceispirillales</taxon>
        <taxon>Candidatus Puniceispirillaceae</taxon>
        <taxon>Candidatus Puniceispirillum</taxon>
    </lineage>
</organism>
<dbReference type="Gene3D" id="1.10.10.2830">
    <property type="match status" value="1"/>
</dbReference>
<dbReference type="PANTHER" id="PTHR33375:SF1">
    <property type="entry name" value="CHROMOSOME-PARTITIONING PROTEIN PARB-RELATED"/>
    <property type="match status" value="1"/>
</dbReference>
<dbReference type="KEGG" id="apb:SAR116_1649"/>
<keyword evidence="8" id="KW-1185">Reference proteome</keyword>
<gene>
    <name evidence="7" type="ordered locus">SAR116_1649</name>
</gene>
<reference evidence="7 8" key="1">
    <citation type="journal article" date="2010" name="J. Bacteriol.">
        <title>Complete genome sequence of "Candidatus Puniceispirillum marinum" IMCC1322, a representative of the SAR116 clade in the Alphaproteobacteria.</title>
        <authorList>
            <person name="Oh H.M."/>
            <person name="Kwon K.K."/>
            <person name="Kang I."/>
            <person name="Kang S.G."/>
            <person name="Lee J.H."/>
            <person name="Kim S.J."/>
            <person name="Cho J.C."/>
        </authorList>
    </citation>
    <scope>NUCLEOTIDE SEQUENCE [LARGE SCALE GENOMIC DNA]</scope>
    <source>
        <strain evidence="7 8">IMCC1322</strain>
    </source>
</reference>
<dbReference type="InterPro" id="IPR003115">
    <property type="entry name" value="ParB_N"/>
</dbReference>
<dbReference type="STRING" id="488538.SAR116_1649"/>
<dbReference type="GO" id="GO:0005694">
    <property type="term" value="C:chromosome"/>
    <property type="evidence" value="ECO:0007669"/>
    <property type="project" value="TreeGrafter"/>
</dbReference>